<organism evidence="9 10">
    <name type="scientific">Tripterygium wilfordii</name>
    <name type="common">Thunder God vine</name>
    <dbReference type="NCBI Taxonomy" id="458696"/>
    <lineage>
        <taxon>Eukaryota</taxon>
        <taxon>Viridiplantae</taxon>
        <taxon>Streptophyta</taxon>
        <taxon>Embryophyta</taxon>
        <taxon>Tracheophyta</taxon>
        <taxon>Spermatophyta</taxon>
        <taxon>Magnoliopsida</taxon>
        <taxon>eudicotyledons</taxon>
        <taxon>Gunneridae</taxon>
        <taxon>Pentapetalae</taxon>
        <taxon>rosids</taxon>
        <taxon>fabids</taxon>
        <taxon>Celastrales</taxon>
        <taxon>Celastraceae</taxon>
        <taxon>Tripterygium</taxon>
    </lineage>
</organism>
<dbReference type="GO" id="GO:0043022">
    <property type="term" value="F:ribosome binding"/>
    <property type="evidence" value="ECO:0007669"/>
    <property type="project" value="TreeGrafter"/>
</dbReference>
<keyword evidence="6" id="KW-0413">Isomerase</keyword>
<keyword evidence="5" id="KW-0143">Chaperone</keyword>
<dbReference type="PANTHER" id="PTHR30560:SF4">
    <property type="entry name" value="OS01G0894700 PROTEIN"/>
    <property type="match status" value="1"/>
</dbReference>
<dbReference type="GO" id="GO:0051083">
    <property type="term" value="P:'de novo' cotranslational protein folding"/>
    <property type="evidence" value="ECO:0007669"/>
    <property type="project" value="TreeGrafter"/>
</dbReference>
<keyword evidence="4" id="KW-0697">Rotamase</keyword>
<dbReference type="InterPro" id="IPR036611">
    <property type="entry name" value="Trigger_fac_ribosome-bd_sf"/>
</dbReference>
<dbReference type="OrthoDB" id="1918792at2759"/>
<evidence type="ECO:0000256" key="6">
    <source>
        <dbReference type="ARBA" id="ARBA00023235"/>
    </source>
</evidence>
<evidence type="ECO:0000313" key="10">
    <source>
        <dbReference type="Proteomes" id="UP000593562"/>
    </source>
</evidence>
<dbReference type="InterPro" id="IPR005215">
    <property type="entry name" value="Trig_fac"/>
</dbReference>
<evidence type="ECO:0000313" key="9">
    <source>
        <dbReference type="EMBL" id="KAF5742761.1"/>
    </source>
</evidence>
<sequence>MAALAKMIMIPTASPVRHFQHSNLISSSWSCCHGHASHIHQSNNKSLILCGTQQNLFRSAVSTNIHWRVSKRAYQPVCASGSGLEASITDPEDKALNLKDAKIVVVSQDENELELRVDLNGDETQKSFDKILRELASTAPPIPGFRRQKGGKTTQVPQSLLLQILGKDRVTNFVIREILTTTMNYYVKKENLKVKEKKVNTIQTADELKMAFVPGKEFGFNVSLELEKSETEALASSASDG</sequence>
<keyword evidence="10" id="KW-1185">Reference proteome</keyword>
<accession>A0A7J7D8X0</accession>
<protein>
    <recommendedName>
        <fullName evidence="3">peptidylprolyl isomerase</fullName>
        <ecNumber evidence="3">5.2.1.8</ecNumber>
    </recommendedName>
</protein>
<dbReference type="PANTHER" id="PTHR30560">
    <property type="entry name" value="TRIGGER FACTOR CHAPERONE AND PEPTIDYL-PROLYL CIS/TRANS ISOMERASE"/>
    <property type="match status" value="1"/>
</dbReference>
<dbReference type="Proteomes" id="UP000593562">
    <property type="component" value="Unassembled WGS sequence"/>
</dbReference>
<dbReference type="GO" id="GO:0044183">
    <property type="term" value="F:protein folding chaperone"/>
    <property type="evidence" value="ECO:0007669"/>
    <property type="project" value="TreeGrafter"/>
</dbReference>
<evidence type="ECO:0000256" key="4">
    <source>
        <dbReference type="ARBA" id="ARBA00023110"/>
    </source>
</evidence>
<evidence type="ECO:0000256" key="2">
    <source>
        <dbReference type="ARBA" id="ARBA00005464"/>
    </source>
</evidence>
<comment type="caution">
    <text evidence="9">The sequence shown here is derived from an EMBL/GenBank/DDBJ whole genome shotgun (WGS) entry which is preliminary data.</text>
</comment>
<feature type="domain" description="Trigger factor ribosome-binding bacterial" evidence="8">
    <location>
        <begin position="103"/>
        <end position="226"/>
    </location>
</feature>
<dbReference type="Pfam" id="PF05697">
    <property type="entry name" value="Trigger_N"/>
    <property type="match status" value="1"/>
</dbReference>
<proteinExistence type="inferred from homology"/>
<evidence type="ECO:0000256" key="5">
    <source>
        <dbReference type="ARBA" id="ARBA00023186"/>
    </source>
</evidence>
<comment type="similarity">
    <text evidence="2">Belongs to the FKBP-type PPIase family. Tig subfamily.</text>
</comment>
<dbReference type="AlphaFoldDB" id="A0A7J7D8X0"/>
<comment type="function">
    <text evidence="7">Involved in protein export. Acts as a chaperone by maintaining the newly synthesized protein in an open conformation. Functions as a peptidyl-prolyl cis-trans isomerase.</text>
</comment>
<comment type="catalytic activity">
    <reaction evidence="1">
        <text>[protein]-peptidylproline (omega=180) = [protein]-peptidylproline (omega=0)</text>
        <dbReference type="Rhea" id="RHEA:16237"/>
        <dbReference type="Rhea" id="RHEA-COMP:10747"/>
        <dbReference type="Rhea" id="RHEA-COMP:10748"/>
        <dbReference type="ChEBI" id="CHEBI:83833"/>
        <dbReference type="ChEBI" id="CHEBI:83834"/>
        <dbReference type="EC" id="5.2.1.8"/>
    </reaction>
</comment>
<dbReference type="GO" id="GO:0015031">
    <property type="term" value="P:protein transport"/>
    <property type="evidence" value="ECO:0007669"/>
    <property type="project" value="InterPro"/>
</dbReference>
<evidence type="ECO:0000256" key="1">
    <source>
        <dbReference type="ARBA" id="ARBA00000971"/>
    </source>
</evidence>
<evidence type="ECO:0000256" key="3">
    <source>
        <dbReference type="ARBA" id="ARBA00013194"/>
    </source>
</evidence>
<name>A0A7J7D8X0_TRIWF</name>
<gene>
    <name evidence="9" type="ORF">HS088_TW09G00821</name>
</gene>
<dbReference type="InterPro" id="IPR008881">
    <property type="entry name" value="Trigger_fac_ribosome-bd_bac"/>
</dbReference>
<dbReference type="EMBL" id="JAAARO010000009">
    <property type="protein sequence ID" value="KAF5742761.1"/>
    <property type="molecule type" value="Genomic_DNA"/>
</dbReference>
<reference evidence="9 10" key="1">
    <citation type="journal article" date="2020" name="Nat. Commun.">
        <title>Genome of Tripterygium wilfordii and identification of cytochrome P450 involved in triptolide biosynthesis.</title>
        <authorList>
            <person name="Tu L."/>
            <person name="Su P."/>
            <person name="Zhang Z."/>
            <person name="Gao L."/>
            <person name="Wang J."/>
            <person name="Hu T."/>
            <person name="Zhou J."/>
            <person name="Zhang Y."/>
            <person name="Zhao Y."/>
            <person name="Liu Y."/>
            <person name="Song Y."/>
            <person name="Tong Y."/>
            <person name="Lu Y."/>
            <person name="Yang J."/>
            <person name="Xu C."/>
            <person name="Jia M."/>
            <person name="Peters R.J."/>
            <person name="Huang L."/>
            <person name="Gao W."/>
        </authorList>
    </citation>
    <scope>NUCLEOTIDE SEQUENCE [LARGE SCALE GENOMIC DNA]</scope>
    <source>
        <strain evidence="10">cv. XIE 37</strain>
        <tissue evidence="9">Leaf</tissue>
    </source>
</reference>
<dbReference type="GO" id="GO:0043335">
    <property type="term" value="P:protein unfolding"/>
    <property type="evidence" value="ECO:0007669"/>
    <property type="project" value="TreeGrafter"/>
</dbReference>
<dbReference type="InParanoid" id="A0A7J7D8X0"/>
<dbReference type="Gene3D" id="3.30.70.1050">
    <property type="entry name" value="Trigger factor ribosome-binding domain"/>
    <property type="match status" value="1"/>
</dbReference>
<dbReference type="SUPFAM" id="SSF102735">
    <property type="entry name" value="Trigger factor ribosome-binding domain"/>
    <property type="match status" value="1"/>
</dbReference>
<dbReference type="FunFam" id="3.30.70.1050:FF:000004">
    <property type="entry name" value="Trigger factor"/>
    <property type="match status" value="1"/>
</dbReference>
<evidence type="ECO:0000256" key="7">
    <source>
        <dbReference type="ARBA" id="ARBA00024849"/>
    </source>
</evidence>
<dbReference type="EC" id="5.2.1.8" evidence="3"/>
<dbReference type="GO" id="GO:0003755">
    <property type="term" value="F:peptidyl-prolyl cis-trans isomerase activity"/>
    <property type="evidence" value="ECO:0007669"/>
    <property type="project" value="UniProtKB-KW"/>
</dbReference>
<evidence type="ECO:0000259" key="8">
    <source>
        <dbReference type="Pfam" id="PF05697"/>
    </source>
</evidence>